<comment type="caution">
    <text evidence="1">The sequence shown here is derived from an EMBL/GenBank/DDBJ whole genome shotgun (WGS) entry which is preliminary data.</text>
</comment>
<evidence type="ECO:0000313" key="1">
    <source>
        <dbReference type="EMBL" id="GAH91410.1"/>
    </source>
</evidence>
<reference evidence="1" key="1">
    <citation type="journal article" date="2014" name="Front. Microbiol.">
        <title>High frequency of phylogenetically diverse reductive dehalogenase-homologous genes in deep subseafloor sedimentary metagenomes.</title>
        <authorList>
            <person name="Kawai M."/>
            <person name="Futagami T."/>
            <person name="Toyoda A."/>
            <person name="Takaki Y."/>
            <person name="Nishi S."/>
            <person name="Hori S."/>
            <person name="Arai W."/>
            <person name="Tsubouchi T."/>
            <person name="Morono Y."/>
            <person name="Uchiyama I."/>
            <person name="Ito T."/>
            <person name="Fujiyama A."/>
            <person name="Inagaki F."/>
            <person name="Takami H."/>
        </authorList>
    </citation>
    <scope>NUCLEOTIDE SEQUENCE</scope>
    <source>
        <strain evidence="1">Expedition CK06-06</strain>
    </source>
</reference>
<proteinExistence type="predicted"/>
<dbReference type="AlphaFoldDB" id="X1KCP2"/>
<gene>
    <name evidence="1" type="ORF">S06H3_00037</name>
</gene>
<sequence>MVVYPVNMSEELYSQAHKYAAKHDITIAEAIREFMRDGLANPSVSVRLGDLSKKVARVDGGLLALKDGLVLLGKEIADLKKVRRK</sequence>
<protein>
    <submittedName>
        <fullName evidence="1">Uncharacterized protein</fullName>
    </submittedName>
</protein>
<organism evidence="1">
    <name type="scientific">marine sediment metagenome</name>
    <dbReference type="NCBI Taxonomy" id="412755"/>
    <lineage>
        <taxon>unclassified sequences</taxon>
        <taxon>metagenomes</taxon>
        <taxon>ecological metagenomes</taxon>
    </lineage>
</organism>
<name>X1KCP2_9ZZZZ</name>
<dbReference type="EMBL" id="BARV01000006">
    <property type="protein sequence ID" value="GAH91410.1"/>
    <property type="molecule type" value="Genomic_DNA"/>
</dbReference>
<accession>X1KCP2</accession>